<proteinExistence type="predicted"/>
<feature type="region of interest" description="Disordered" evidence="1">
    <location>
        <begin position="1"/>
        <end position="30"/>
    </location>
</feature>
<evidence type="ECO:0000313" key="3">
    <source>
        <dbReference type="EMBL" id="RPA59480.1"/>
    </source>
</evidence>
<name>A0A3N4GLF3_9ACTN</name>
<dbReference type="Proteomes" id="UP000267536">
    <property type="component" value="Unassembled WGS sequence"/>
</dbReference>
<evidence type="ECO:0000256" key="1">
    <source>
        <dbReference type="SAM" id="MobiDB-lite"/>
    </source>
</evidence>
<organism evidence="3 4">
    <name type="scientific">Gordonia oryzae</name>
    <dbReference type="NCBI Taxonomy" id="2487349"/>
    <lineage>
        <taxon>Bacteria</taxon>
        <taxon>Bacillati</taxon>
        <taxon>Actinomycetota</taxon>
        <taxon>Actinomycetes</taxon>
        <taxon>Mycobacteriales</taxon>
        <taxon>Gordoniaceae</taxon>
        <taxon>Gordonia</taxon>
    </lineage>
</organism>
<accession>A0A3N4GLF3</accession>
<feature type="region of interest" description="Disordered" evidence="1">
    <location>
        <begin position="70"/>
        <end position="90"/>
    </location>
</feature>
<feature type="domain" description="DUF5926" evidence="2">
    <location>
        <begin position="76"/>
        <end position="330"/>
    </location>
</feature>
<comment type="caution">
    <text evidence="3">The sequence shown here is derived from an EMBL/GenBank/DDBJ whole genome shotgun (WGS) entry which is preliminary data.</text>
</comment>
<dbReference type="InterPro" id="IPR045970">
    <property type="entry name" value="DUF5926"/>
</dbReference>
<gene>
    <name evidence="3" type="ORF">EF294_13430</name>
</gene>
<sequence length="330" mass="35774">MGKKSKRGSGPRPGSHRAERVAARKARAAAALTPSPRPFAGLAAECDLVALRAFVPSATAVLDLVEPGPPQPELTSVMPDDTAPAPQAPDATRNNVVLATILPGAVAAITREVRGATEGLAALQTDPDPDDLNRALAAAIEWAAHTGPGNEYRHGGEEADCPELADILDVDAQLPIIVHNDFSWWFPPGNEVPPEIATMLERANETVLPTARMHVDSGNGAPWWVDAGERAHLRWVRPEPEDDVMTALARLHAKGRLTLGEGSRFAGSFRTHGLLVPVFDLDNERHHEEWYDALDQFDGWLTDALAQTTELTVEERRSRDGIRGRQVTLR</sequence>
<dbReference type="AlphaFoldDB" id="A0A3N4GLF3"/>
<reference evidence="3 4" key="1">
    <citation type="submission" date="2018-11" db="EMBL/GenBank/DDBJ databases">
        <title>Draft genome sequence of Gordonia sp. RS15-1S isolated from rice stems.</title>
        <authorList>
            <person name="Muangham S."/>
        </authorList>
    </citation>
    <scope>NUCLEOTIDE SEQUENCE [LARGE SCALE GENOMIC DNA]</scope>
    <source>
        <strain evidence="3 4">RS15-1S</strain>
    </source>
</reference>
<protein>
    <recommendedName>
        <fullName evidence="2">DUF5926 domain-containing protein</fullName>
    </recommendedName>
</protein>
<feature type="compositionally biased region" description="Low complexity" evidence="1">
    <location>
        <begin position="79"/>
        <end position="90"/>
    </location>
</feature>
<dbReference type="Pfam" id="PF19348">
    <property type="entry name" value="DUF5926"/>
    <property type="match status" value="1"/>
</dbReference>
<keyword evidence="4" id="KW-1185">Reference proteome</keyword>
<dbReference type="RefSeq" id="WP_123930728.1">
    <property type="nucleotide sequence ID" value="NZ_JBPSDP010000008.1"/>
</dbReference>
<evidence type="ECO:0000313" key="4">
    <source>
        <dbReference type="Proteomes" id="UP000267536"/>
    </source>
</evidence>
<dbReference type="OrthoDB" id="5512013at2"/>
<evidence type="ECO:0000259" key="2">
    <source>
        <dbReference type="Pfam" id="PF19348"/>
    </source>
</evidence>
<dbReference type="EMBL" id="RKMH01000009">
    <property type="protein sequence ID" value="RPA59480.1"/>
    <property type="molecule type" value="Genomic_DNA"/>
</dbReference>